<organism evidence="5 6">
    <name type="scientific">Castilleja foliolosa</name>
    <dbReference type="NCBI Taxonomy" id="1961234"/>
    <lineage>
        <taxon>Eukaryota</taxon>
        <taxon>Viridiplantae</taxon>
        <taxon>Streptophyta</taxon>
        <taxon>Embryophyta</taxon>
        <taxon>Tracheophyta</taxon>
        <taxon>Spermatophyta</taxon>
        <taxon>Magnoliopsida</taxon>
        <taxon>eudicotyledons</taxon>
        <taxon>Gunneridae</taxon>
        <taxon>Pentapetalae</taxon>
        <taxon>asterids</taxon>
        <taxon>lamiids</taxon>
        <taxon>Lamiales</taxon>
        <taxon>Orobanchaceae</taxon>
        <taxon>Pedicularideae</taxon>
        <taxon>Castillejinae</taxon>
        <taxon>Castilleja</taxon>
    </lineage>
</organism>
<evidence type="ECO:0000313" key="5">
    <source>
        <dbReference type="EMBL" id="KAL3655786.1"/>
    </source>
</evidence>
<dbReference type="PANTHER" id="PTHR10353">
    <property type="entry name" value="GLYCOSYL HYDROLASE"/>
    <property type="match status" value="1"/>
</dbReference>
<evidence type="ECO:0000256" key="1">
    <source>
        <dbReference type="ARBA" id="ARBA00010838"/>
    </source>
</evidence>
<evidence type="ECO:0000256" key="2">
    <source>
        <dbReference type="ARBA" id="ARBA00022801"/>
    </source>
</evidence>
<keyword evidence="3 5" id="KW-0326">Glycosidase</keyword>
<dbReference type="InterPro" id="IPR017853">
    <property type="entry name" value="GH"/>
</dbReference>
<comment type="similarity">
    <text evidence="1 4">Belongs to the glycosyl hydrolase 1 family.</text>
</comment>
<dbReference type="EC" id="3.2.1.119" evidence="5"/>
<dbReference type="AlphaFoldDB" id="A0ABD3ENM7"/>
<dbReference type="Gene3D" id="3.20.20.80">
    <property type="entry name" value="Glycosidases"/>
    <property type="match status" value="1"/>
</dbReference>
<proteinExistence type="inferred from homology"/>
<protein>
    <submittedName>
        <fullName evidence="5">Beta-glucosidase 10</fullName>
        <ecNumber evidence="5">3.2.1.119</ecNumber>
    </submittedName>
</protein>
<comment type="caution">
    <text evidence="5">The sequence shown here is derived from an EMBL/GenBank/DDBJ whole genome shotgun (WGS) entry which is preliminary data.</text>
</comment>
<name>A0ABD3ENM7_9LAMI</name>
<dbReference type="Proteomes" id="UP001632038">
    <property type="component" value="Unassembled WGS sequence"/>
</dbReference>
<keyword evidence="2 5" id="KW-0378">Hydrolase</keyword>
<dbReference type="GO" id="GO:0050392">
    <property type="term" value="F:vicianin beta-glucosidase activity"/>
    <property type="evidence" value="ECO:0007669"/>
    <property type="project" value="UniProtKB-EC"/>
</dbReference>
<dbReference type="InterPro" id="IPR033132">
    <property type="entry name" value="GH_1_N_CS"/>
</dbReference>
<keyword evidence="6" id="KW-1185">Reference proteome</keyword>
<dbReference type="PANTHER" id="PTHR10353:SF137">
    <property type="entry name" value="MYROSINASE 3-RELATED"/>
    <property type="match status" value="1"/>
</dbReference>
<dbReference type="SUPFAM" id="SSF51445">
    <property type="entry name" value="(Trans)glycosidases"/>
    <property type="match status" value="1"/>
</dbReference>
<reference evidence="6" key="1">
    <citation type="journal article" date="2024" name="IScience">
        <title>Strigolactones Initiate the Formation of Haustorium-like Structures in Castilleja.</title>
        <authorList>
            <person name="Buerger M."/>
            <person name="Peterson D."/>
            <person name="Chory J."/>
        </authorList>
    </citation>
    <scope>NUCLEOTIDE SEQUENCE [LARGE SCALE GENOMIC DNA]</scope>
</reference>
<accession>A0ABD3ENM7</accession>
<dbReference type="InterPro" id="IPR001360">
    <property type="entry name" value="Glyco_hydro_1"/>
</dbReference>
<dbReference type="PROSITE" id="PS00653">
    <property type="entry name" value="GLYCOSYL_HYDROL_F1_2"/>
    <property type="match status" value="1"/>
</dbReference>
<evidence type="ECO:0000313" key="6">
    <source>
        <dbReference type="Proteomes" id="UP001632038"/>
    </source>
</evidence>
<dbReference type="Pfam" id="PF00232">
    <property type="entry name" value="Glyco_hydro_1"/>
    <property type="match status" value="1"/>
</dbReference>
<evidence type="ECO:0000256" key="4">
    <source>
        <dbReference type="RuleBase" id="RU003690"/>
    </source>
</evidence>
<sequence length="132" mass="14816">MDSDSSSAPLIPLVDREITRHDFPTDFVFGCATSAYQVEGAYAKGGRAYSIWDVYTNGYPANILDGSNANMAVDMYNRYKDDIRLMKNMGFDAYRFSISWSRILPGGKLSLGVNREGLDYYNDLINTIIDNV</sequence>
<dbReference type="EMBL" id="JAVIJP010000001">
    <property type="protein sequence ID" value="KAL3655786.1"/>
    <property type="molecule type" value="Genomic_DNA"/>
</dbReference>
<gene>
    <name evidence="5" type="primary">BGLU10</name>
    <name evidence="5" type="ORF">CASFOL_000182</name>
</gene>
<evidence type="ECO:0000256" key="3">
    <source>
        <dbReference type="ARBA" id="ARBA00023295"/>
    </source>
</evidence>